<comment type="caution">
    <text evidence="2">The sequence shown here is derived from an EMBL/GenBank/DDBJ whole genome shotgun (WGS) entry which is preliminary data.</text>
</comment>
<sequence length="141" mass="15742">MTTRTPTESEVLAAASAIVDAFAATDTERYFAGFARDATFLFHTEPQLLDTPEYEDIWKGWVADGWRVLECRSSERRVQTFPGGAVFTHHVFTRVDTGDGEDAYEERETIVFSVDDDGLIAVHEHLSPMPQDDAEDDADAP</sequence>
<name>A0AAW6TD09_9MICO</name>
<dbReference type="Gene3D" id="3.10.450.50">
    <property type="match status" value="1"/>
</dbReference>
<dbReference type="Proteomes" id="UP001321506">
    <property type="component" value="Unassembled WGS sequence"/>
</dbReference>
<evidence type="ECO:0000259" key="1">
    <source>
        <dbReference type="Pfam" id="PF13474"/>
    </source>
</evidence>
<accession>A0AAW6TD09</accession>
<dbReference type="InterPro" id="IPR037401">
    <property type="entry name" value="SnoaL-like"/>
</dbReference>
<keyword evidence="3" id="KW-1185">Reference proteome</keyword>
<evidence type="ECO:0000313" key="3">
    <source>
        <dbReference type="Proteomes" id="UP001321506"/>
    </source>
</evidence>
<dbReference type="EMBL" id="JASATX010000003">
    <property type="protein sequence ID" value="MDI2098957.1"/>
    <property type="molecule type" value="Genomic_DNA"/>
</dbReference>
<organism evidence="2 3">
    <name type="scientific">Ruicaihuangia caeni</name>
    <dbReference type="NCBI Taxonomy" id="3042517"/>
    <lineage>
        <taxon>Bacteria</taxon>
        <taxon>Bacillati</taxon>
        <taxon>Actinomycetota</taxon>
        <taxon>Actinomycetes</taxon>
        <taxon>Micrococcales</taxon>
        <taxon>Microbacteriaceae</taxon>
        <taxon>Ruicaihuangia</taxon>
    </lineage>
</organism>
<dbReference type="AlphaFoldDB" id="A0AAW6TD09"/>
<feature type="domain" description="SnoaL-like" evidence="1">
    <location>
        <begin position="11"/>
        <end position="129"/>
    </location>
</feature>
<dbReference type="InterPro" id="IPR032710">
    <property type="entry name" value="NTF2-like_dom_sf"/>
</dbReference>
<dbReference type="SUPFAM" id="SSF54427">
    <property type="entry name" value="NTF2-like"/>
    <property type="match status" value="1"/>
</dbReference>
<protein>
    <submittedName>
        <fullName evidence="2">Nuclear transport factor 2 family protein</fullName>
    </submittedName>
</protein>
<gene>
    <name evidence="2" type="ORF">QF206_08285</name>
</gene>
<evidence type="ECO:0000313" key="2">
    <source>
        <dbReference type="EMBL" id="MDI2098957.1"/>
    </source>
</evidence>
<reference evidence="2 3" key="1">
    <citation type="submission" date="2023-04" db="EMBL/GenBank/DDBJ databases">
        <title>Klugiella caeni sp. nov. isolated from the sludge of biochemical tank.</title>
        <authorList>
            <person name="Geng K."/>
        </authorList>
    </citation>
    <scope>NUCLEOTIDE SEQUENCE [LARGE SCALE GENOMIC DNA]</scope>
    <source>
        <strain evidence="2 3">YN-L-19</strain>
    </source>
</reference>
<dbReference type="RefSeq" id="WP_281488745.1">
    <property type="nucleotide sequence ID" value="NZ_JASATX010000003.1"/>
</dbReference>
<proteinExistence type="predicted"/>
<dbReference type="Pfam" id="PF13474">
    <property type="entry name" value="SnoaL_3"/>
    <property type="match status" value="1"/>
</dbReference>